<gene>
    <name evidence="3" type="primary">LOC106470768</name>
</gene>
<protein>
    <submittedName>
        <fullName evidence="3">Uncharacterized protein LOC106470768</fullName>
    </submittedName>
</protein>
<evidence type="ECO:0000313" key="2">
    <source>
        <dbReference type="Proteomes" id="UP000694941"/>
    </source>
</evidence>
<reference evidence="3" key="1">
    <citation type="submission" date="2025-08" db="UniProtKB">
        <authorList>
            <consortium name="RefSeq"/>
        </authorList>
    </citation>
    <scope>IDENTIFICATION</scope>
    <source>
        <tissue evidence="3">Muscle</tissue>
    </source>
</reference>
<evidence type="ECO:0000313" key="3">
    <source>
        <dbReference type="RefSeq" id="XP_022255108.1"/>
    </source>
</evidence>
<dbReference type="RefSeq" id="XP_022255108.1">
    <property type="nucleotide sequence ID" value="XM_022399400.1"/>
</dbReference>
<name>A0ABM1TGV2_LIMPO</name>
<sequence>MKHAVNNAEVFGIEKDRVLFLNDFLSAVGQLKFRGTSLLLRSPQSVLSIMKKSCKDSGKQNEPPFKRQRSDHCQQGDVEANRLDTSSQFEYSNYEVDEASSNNELYKNAQMDSVFISGGHYDLATHSVRVRRSGTLVDVHSLWELEGKPYFSDFTPS</sequence>
<dbReference type="Proteomes" id="UP000694941">
    <property type="component" value="Unplaced"/>
</dbReference>
<organism evidence="2 3">
    <name type="scientific">Limulus polyphemus</name>
    <name type="common">Atlantic horseshoe crab</name>
    <dbReference type="NCBI Taxonomy" id="6850"/>
    <lineage>
        <taxon>Eukaryota</taxon>
        <taxon>Metazoa</taxon>
        <taxon>Ecdysozoa</taxon>
        <taxon>Arthropoda</taxon>
        <taxon>Chelicerata</taxon>
        <taxon>Merostomata</taxon>
        <taxon>Xiphosura</taxon>
        <taxon>Limulidae</taxon>
        <taxon>Limulus</taxon>
    </lineage>
</organism>
<keyword evidence="2" id="KW-1185">Reference proteome</keyword>
<proteinExistence type="predicted"/>
<dbReference type="GeneID" id="106470768"/>
<feature type="non-terminal residue" evidence="3">
    <location>
        <position position="157"/>
    </location>
</feature>
<feature type="region of interest" description="Disordered" evidence="1">
    <location>
        <begin position="53"/>
        <end position="74"/>
    </location>
</feature>
<evidence type="ECO:0000256" key="1">
    <source>
        <dbReference type="SAM" id="MobiDB-lite"/>
    </source>
</evidence>
<accession>A0ABM1TGV2</accession>